<dbReference type="InterPro" id="IPR036412">
    <property type="entry name" value="HAD-like_sf"/>
</dbReference>
<dbReference type="SUPFAM" id="SSF56784">
    <property type="entry name" value="HAD-like"/>
    <property type="match status" value="1"/>
</dbReference>
<dbReference type="Proteomes" id="UP000063953">
    <property type="component" value="Chromosome"/>
</dbReference>
<dbReference type="NCBIfam" id="NF011564">
    <property type="entry name" value="PRK14988.1"/>
    <property type="match status" value="1"/>
</dbReference>
<dbReference type="Gene3D" id="3.40.50.1000">
    <property type="entry name" value="HAD superfamily/HAD-like"/>
    <property type="match status" value="1"/>
</dbReference>
<accession>A0A0K1XEX1</accession>
<dbReference type="RefSeq" id="WP_053100885.1">
    <property type="nucleotide sequence ID" value="NZ_CP012365.1"/>
</dbReference>
<dbReference type="Pfam" id="PF00702">
    <property type="entry name" value="Hydrolase"/>
    <property type="match status" value="1"/>
</dbReference>
<evidence type="ECO:0000313" key="3">
    <source>
        <dbReference type="Proteomes" id="UP000063953"/>
    </source>
</evidence>
<dbReference type="InterPro" id="IPR050155">
    <property type="entry name" value="HAD-like_hydrolase_sf"/>
</dbReference>
<dbReference type="PANTHER" id="PTHR43434">
    <property type="entry name" value="PHOSPHOGLYCOLATE PHOSPHATASE"/>
    <property type="match status" value="1"/>
</dbReference>
<dbReference type="InterPro" id="IPR006439">
    <property type="entry name" value="HAD-SF_hydro_IA"/>
</dbReference>
<evidence type="ECO:0000313" key="2">
    <source>
        <dbReference type="EMBL" id="AKX59713.1"/>
    </source>
</evidence>
<keyword evidence="3" id="KW-1185">Reference proteome</keyword>
<keyword evidence="1" id="KW-0479">Metal-binding</keyword>
<dbReference type="GO" id="GO:0005829">
    <property type="term" value="C:cytosol"/>
    <property type="evidence" value="ECO:0007669"/>
    <property type="project" value="TreeGrafter"/>
</dbReference>
<dbReference type="STRING" id="1697053.AKN87_09465"/>
<dbReference type="InterPro" id="IPR023214">
    <property type="entry name" value="HAD_sf"/>
</dbReference>
<dbReference type="EMBL" id="CP012365">
    <property type="protein sequence ID" value="AKX59713.1"/>
    <property type="molecule type" value="Genomic_DNA"/>
</dbReference>
<evidence type="ECO:0000256" key="1">
    <source>
        <dbReference type="ARBA" id="ARBA00022723"/>
    </source>
</evidence>
<dbReference type="CDD" id="cd01427">
    <property type="entry name" value="HAD_like"/>
    <property type="match status" value="1"/>
</dbReference>
<dbReference type="SFLD" id="SFLDS00003">
    <property type="entry name" value="Haloacid_Dehalogenase"/>
    <property type="match status" value="1"/>
</dbReference>
<dbReference type="NCBIfam" id="TIGR01509">
    <property type="entry name" value="HAD-SF-IA-v3"/>
    <property type="match status" value="1"/>
</dbReference>
<organism evidence="2 3">
    <name type="scientific">Thiopseudomonas alkaliphila</name>
    <dbReference type="NCBI Taxonomy" id="1697053"/>
    <lineage>
        <taxon>Bacteria</taxon>
        <taxon>Pseudomonadati</taxon>
        <taxon>Pseudomonadota</taxon>
        <taxon>Gammaproteobacteria</taxon>
        <taxon>Pseudomonadales</taxon>
        <taxon>Pseudomonadaceae</taxon>
        <taxon>Thiopseudomonas</taxon>
    </lineage>
</organism>
<sequence>MLPLPWAEIDTVLLDMDGTLLDLHFDNYFWLHHLPACYAKQHRLSLEQAKAYLQPLLASYQGQLAWYCTDFWSEKLQLPIVQMKRDTAEKIAWRPEAQAFLQRLGAMGKQRVLITNAHPDSLQIKLKQVALAPYLDQIISSHTLGYPKEDQRFWQALQAQLQFSRARSVFFDDSEAVLTSAQHYGVAHTLAIAQPDSQGPFKHYQHFSAVQSFMALFES</sequence>
<dbReference type="GO" id="GO:0046872">
    <property type="term" value="F:metal ion binding"/>
    <property type="evidence" value="ECO:0007669"/>
    <property type="project" value="UniProtKB-KW"/>
</dbReference>
<dbReference type="GO" id="GO:0008967">
    <property type="term" value="F:phosphoglycolate phosphatase activity"/>
    <property type="evidence" value="ECO:0007669"/>
    <property type="project" value="TreeGrafter"/>
</dbReference>
<name>A0A0K1XEX1_9GAMM</name>
<dbReference type="GO" id="GO:0006281">
    <property type="term" value="P:DNA repair"/>
    <property type="evidence" value="ECO:0007669"/>
    <property type="project" value="TreeGrafter"/>
</dbReference>
<dbReference type="PATRIC" id="fig|1698449.3.peg.1420"/>
<gene>
    <name evidence="2" type="ORF">AKN88_07070</name>
</gene>
<dbReference type="AlphaFoldDB" id="A0A0K1XEX1"/>
<protein>
    <submittedName>
        <fullName evidence="2">Haloacid dehalogenase</fullName>
    </submittedName>
</protein>
<proteinExistence type="predicted"/>
<reference evidence="2 3" key="1">
    <citation type="journal article" date="2015" name="Genome Announc.">
        <title>Genome Sequences of Oblitimonas alkaliphila gen. nov. sp. nov. (Proposed), a Novel Bacterium of the Pseudomonadaceae Family.</title>
        <authorList>
            <person name="Lauer A.C."/>
            <person name="Nicholson A.C."/>
            <person name="Humrighouse B.W."/>
            <person name="Emery B."/>
            <person name="Drobish A."/>
            <person name="Juieng P."/>
            <person name="Loparev V."/>
            <person name="McQuiston J.R."/>
        </authorList>
    </citation>
    <scope>NUCLEOTIDE SEQUENCE [LARGE SCALE GENOMIC DNA]</scope>
    <source>
        <strain evidence="2 3">E5571</strain>
    </source>
</reference>
<dbReference type="SFLD" id="SFLDG01129">
    <property type="entry name" value="C1.5:_HAD__Beta-PGM__Phosphata"/>
    <property type="match status" value="1"/>
</dbReference>
<dbReference type="PANTHER" id="PTHR43434:SF3">
    <property type="entry name" value="GMP_IMP NUCLEOTIDASE YRFG"/>
    <property type="match status" value="1"/>
</dbReference>